<dbReference type="PROSITE" id="PS51318">
    <property type="entry name" value="TAT"/>
    <property type="match status" value="1"/>
</dbReference>
<comment type="caution">
    <text evidence="11">The sequence shown here is derived from an EMBL/GenBank/DDBJ whole genome shotgun (WGS) entry which is preliminary data.</text>
</comment>
<dbReference type="SUPFAM" id="SSF103473">
    <property type="entry name" value="MFS general substrate transporter"/>
    <property type="match status" value="1"/>
</dbReference>
<keyword evidence="12" id="KW-1185">Reference proteome</keyword>
<evidence type="ECO:0000256" key="7">
    <source>
        <dbReference type="ARBA" id="ARBA00023136"/>
    </source>
</evidence>
<evidence type="ECO:0000256" key="5">
    <source>
        <dbReference type="ARBA" id="ARBA00022692"/>
    </source>
</evidence>
<feature type="region of interest" description="Disordered" evidence="8">
    <location>
        <begin position="413"/>
        <end position="439"/>
    </location>
</feature>
<dbReference type="InterPro" id="IPR005829">
    <property type="entry name" value="Sugar_transporter_CS"/>
</dbReference>
<feature type="domain" description="Major facilitator superfamily (MFS) profile" evidence="10">
    <location>
        <begin position="21"/>
        <end position="407"/>
    </location>
</feature>
<dbReference type="PRINTS" id="PR00173">
    <property type="entry name" value="EDTRNSPORT"/>
</dbReference>
<dbReference type="NCBIfam" id="TIGR00710">
    <property type="entry name" value="efflux_Bcr_CflA"/>
    <property type="match status" value="1"/>
</dbReference>
<dbReference type="InterPro" id="IPR011701">
    <property type="entry name" value="MFS"/>
</dbReference>
<keyword evidence="4" id="KW-1003">Cell membrane</keyword>
<feature type="transmembrane region" description="Helical" evidence="9">
    <location>
        <begin position="178"/>
        <end position="197"/>
    </location>
</feature>
<evidence type="ECO:0000256" key="2">
    <source>
        <dbReference type="ARBA" id="ARBA00006236"/>
    </source>
</evidence>
<evidence type="ECO:0000259" key="10">
    <source>
        <dbReference type="PROSITE" id="PS50850"/>
    </source>
</evidence>
<keyword evidence="7 9" id="KW-0472">Membrane</keyword>
<dbReference type="Gene3D" id="1.20.1720.10">
    <property type="entry name" value="Multidrug resistance protein D"/>
    <property type="match status" value="1"/>
</dbReference>
<feature type="transmembrane region" description="Helical" evidence="9">
    <location>
        <begin position="147"/>
        <end position="166"/>
    </location>
</feature>
<feature type="transmembrane region" description="Helical" evidence="9">
    <location>
        <begin position="325"/>
        <end position="344"/>
    </location>
</feature>
<name>A0A4R2QCT7_9PSEU</name>
<feature type="transmembrane region" description="Helical" evidence="9">
    <location>
        <begin position="21"/>
        <end position="38"/>
    </location>
</feature>
<keyword evidence="3" id="KW-0813">Transport</keyword>
<evidence type="ECO:0000313" key="11">
    <source>
        <dbReference type="EMBL" id="TCP46843.1"/>
    </source>
</evidence>
<evidence type="ECO:0000256" key="4">
    <source>
        <dbReference type="ARBA" id="ARBA00022475"/>
    </source>
</evidence>
<evidence type="ECO:0000256" key="1">
    <source>
        <dbReference type="ARBA" id="ARBA00004651"/>
    </source>
</evidence>
<keyword evidence="6 9" id="KW-1133">Transmembrane helix</keyword>
<evidence type="ECO:0000256" key="9">
    <source>
        <dbReference type="SAM" id="Phobius"/>
    </source>
</evidence>
<evidence type="ECO:0000256" key="6">
    <source>
        <dbReference type="ARBA" id="ARBA00022989"/>
    </source>
</evidence>
<feature type="transmembrane region" description="Helical" evidence="9">
    <location>
        <begin position="58"/>
        <end position="77"/>
    </location>
</feature>
<dbReference type="InterPro" id="IPR006311">
    <property type="entry name" value="TAT_signal"/>
</dbReference>
<gene>
    <name evidence="11" type="ORF">EV191_113122</name>
</gene>
<dbReference type="PANTHER" id="PTHR23502">
    <property type="entry name" value="MAJOR FACILITATOR SUPERFAMILY"/>
    <property type="match status" value="1"/>
</dbReference>
<dbReference type="GO" id="GO:0042910">
    <property type="term" value="F:xenobiotic transmembrane transporter activity"/>
    <property type="evidence" value="ECO:0007669"/>
    <property type="project" value="InterPro"/>
</dbReference>
<proteinExistence type="inferred from homology"/>
<evidence type="ECO:0000313" key="12">
    <source>
        <dbReference type="Proteomes" id="UP000294911"/>
    </source>
</evidence>
<dbReference type="InterPro" id="IPR020846">
    <property type="entry name" value="MFS_dom"/>
</dbReference>
<protein>
    <submittedName>
        <fullName evidence="11">DHA1 family bicyclomycin/chloramphenicol resistance-like MFS transporter</fullName>
    </submittedName>
</protein>
<feature type="transmembrane region" description="Helical" evidence="9">
    <location>
        <begin position="298"/>
        <end position="319"/>
    </location>
</feature>
<feature type="transmembrane region" description="Helical" evidence="9">
    <location>
        <begin position="381"/>
        <end position="403"/>
    </location>
</feature>
<sequence length="439" mass="44739">MTTTITSTQPTTNGVSRRRKLRFALILGGLTALGPLSIDMYLPALPTIAGDLSTSASSVQLTLTACVIGIALGQIIAGPLSDSLGRRKPLLVGLAIYTALSIGCAVAPTVETLMLFRALQAIGAAAGIVIARAAVRDLFSGKAMTRFFSNLMLVTGLAPILAPVIGGQVLQFTTWRGVFVILAAFGAILFAVVAFGLPETLPTARRAPARIGGTLRVFGGLLTDRMFIGYGLACGLMFASIFAYISGSSFVLQDLYGLSPQAYSLVFGLNSIGLVAFGQINGRIVGRFSERGLLRTGLILASIGGIGLVIAAVSGAGLAGLLPPLFLLISGNGFVMPNATALVLGANPKTAGSASALLGVLQFVVGGLAAPLVGLGGQSSALPMALVMAGLAIAALIAFTLIARPAPRRPNAPAANAVRENVAHPVTPATETAPVNARR</sequence>
<comment type="similarity">
    <text evidence="2">Belongs to the major facilitator superfamily. Bcr/CmlA family.</text>
</comment>
<keyword evidence="5 9" id="KW-0812">Transmembrane</keyword>
<dbReference type="InterPro" id="IPR004812">
    <property type="entry name" value="Efflux_drug-R_Bcr/CmlA"/>
</dbReference>
<evidence type="ECO:0000256" key="8">
    <source>
        <dbReference type="SAM" id="MobiDB-lite"/>
    </source>
</evidence>
<dbReference type="AlphaFoldDB" id="A0A4R2QCT7"/>
<feature type="transmembrane region" description="Helical" evidence="9">
    <location>
        <begin position="226"/>
        <end position="245"/>
    </location>
</feature>
<dbReference type="RefSeq" id="WP_132879558.1">
    <property type="nucleotide sequence ID" value="NZ_SLXQ01000013.1"/>
</dbReference>
<dbReference type="GO" id="GO:0005886">
    <property type="term" value="C:plasma membrane"/>
    <property type="evidence" value="ECO:0007669"/>
    <property type="project" value="UniProtKB-SubCell"/>
</dbReference>
<accession>A0A4R2QCT7</accession>
<feature type="transmembrane region" description="Helical" evidence="9">
    <location>
        <begin position="114"/>
        <end position="135"/>
    </location>
</feature>
<organism evidence="11 12">
    <name type="scientific">Tamaricihabitans halophyticus</name>
    <dbReference type="NCBI Taxonomy" id="1262583"/>
    <lineage>
        <taxon>Bacteria</taxon>
        <taxon>Bacillati</taxon>
        <taxon>Actinomycetota</taxon>
        <taxon>Actinomycetes</taxon>
        <taxon>Pseudonocardiales</taxon>
        <taxon>Pseudonocardiaceae</taxon>
        <taxon>Tamaricihabitans</taxon>
    </lineage>
</organism>
<dbReference type="FunFam" id="1.20.1720.10:FF:000005">
    <property type="entry name" value="Bcr/CflA family efflux transporter"/>
    <property type="match status" value="1"/>
</dbReference>
<dbReference type="CDD" id="cd17320">
    <property type="entry name" value="MFS_MdfA_MDR_like"/>
    <property type="match status" value="1"/>
</dbReference>
<comment type="subcellular location">
    <subcellularLocation>
        <location evidence="1">Cell membrane</location>
        <topology evidence="1">Multi-pass membrane protein</topology>
    </subcellularLocation>
</comment>
<dbReference type="InterPro" id="IPR036259">
    <property type="entry name" value="MFS_trans_sf"/>
</dbReference>
<dbReference type="Pfam" id="PF07690">
    <property type="entry name" value="MFS_1"/>
    <property type="match status" value="1"/>
</dbReference>
<dbReference type="OrthoDB" id="9814303at2"/>
<dbReference type="Proteomes" id="UP000294911">
    <property type="component" value="Unassembled WGS sequence"/>
</dbReference>
<dbReference type="PROSITE" id="PS50850">
    <property type="entry name" value="MFS"/>
    <property type="match status" value="1"/>
</dbReference>
<dbReference type="PANTHER" id="PTHR23502:SF132">
    <property type="entry name" value="POLYAMINE TRANSPORTER 2-RELATED"/>
    <property type="match status" value="1"/>
</dbReference>
<feature type="transmembrane region" description="Helical" evidence="9">
    <location>
        <begin position="356"/>
        <end position="375"/>
    </location>
</feature>
<dbReference type="PROSITE" id="PS00216">
    <property type="entry name" value="SUGAR_TRANSPORT_1"/>
    <property type="match status" value="1"/>
</dbReference>
<reference evidence="11 12" key="1">
    <citation type="submission" date="2019-03" db="EMBL/GenBank/DDBJ databases">
        <title>Genomic Encyclopedia of Type Strains, Phase IV (KMG-IV): sequencing the most valuable type-strain genomes for metagenomic binning, comparative biology and taxonomic classification.</title>
        <authorList>
            <person name="Goeker M."/>
        </authorList>
    </citation>
    <scope>NUCLEOTIDE SEQUENCE [LARGE SCALE GENOMIC DNA]</scope>
    <source>
        <strain evidence="11 12">DSM 45765</strain>
    </source>
</reference>
<evidence type="ECO:0000256" key="3">
    <source>
        <dbReference type="ARBA" id="ARBA00022448"/>
    </source>
</evidence>
<feature type="transmembrane region" description="Helical" evidence="9">
    <location>
        <begin position="265"/>
        <end position="286"/>
    </location>
</feature>
<dbReference type="NCBIfam" id="NF008314">
    <property type="entry name" value="PRK11102.1"/>
    <property type="match status" value="1"/>
</dbReference>
<feature type="transmembrane region" description="Helical" evidence="9">
    <location>
        <begin position="89"/>
        <end position="108"/>
    </location>
</feature>
<dbReference type="GO" id="GO:1990961">
    <property type="term" value="P:xenobiotic detoxification by transmembrane export across the plasma membrane"/>
    <property type="evidence" value="ECO:0007669"/>
    <property type="project" value="InterPro"/>
</dbReference>
<dbReference type="EMBL" id="SLXQ01000013">
    <property type="protein sequence ID" value="TCP46843.1"/>
    <property type="molecule type" value="Genomic_DNA"/>
</dbReference>